<dbReference type="OrthoDB" id="7471479at2759"/>
<dbReference type="AlphaFoldDB" id="A0A8J9VL44"/>
<keyword evidence="1" id="KW-0479">Metal-binding</keyword>
<accession>A0A8J9VL44</accession>
<keyword evidence="6" id="KW-1185">Reference proteome</keyword>
<dbReference type="Pfam" id="PF04500">
    <property type="entry name" value="FLYWCH"/>
    <property type="match status" value="1"/>
</dbReference>
<dbReference type="GO" id="GO:0008270">
    <property type="term" value="F:zinc ion binding"/>
    <property type="evidence" value="ECO:0007669"/>
    <property type="project" value="UniProtKB-KW"/>
</dbReference>
<name>A0A8J9VL44_9NEOP</name>
<gene>
    <name evidence="5" type="ORF">BINO364_LOCUS9691</name>
</gene>
<evidence type="ECO:0000256" key="2">
    <source>
        <dbReference type="ARBA" id="ARBA00022771"/>
    </source>
</evidence>
<keyword evidence="3" id="KW-0862">Zinc</keyword>
<feature type="domain" description="FLYWCH-type" evidence="4">
    <location>
        <begin position="23"/>
        <end position="80"/>
    </location>
</feature>
<evidence type="ECO:0000259" key="4">
    <source>
        <dbReference type="Pfam" id="PF04500"/>
    </source>
</evidence>
<reference evidence="5" key="1">
    <citation type="submission" date="2021-12" db="EMBL/GenBank/DDBJ databases">
        <authorList>
            <person name="Martin H S."/>
        </authorList>
    </citation>
    <scope>NUCLEOTIDE SEQUENCE</scope>
</reference>
<feature type="non-terminal residue" evidence="5">
    <location>
        <position position="97"/>
    </location>
</feature>
<dbReference type="EMBL" id="OV170224">
    <property type="protein sequence ID" value="CAH0723923.1"/>
    <property type="molecule type" value="Genomic_DNA"/>
</dbReference>
<evidence type="ECO:0000313" key="6">
    <source>
        <dbReference type="Proteomes" id="UP000838878"/>
    </source>
</evidence>
<keyword evidence="2" id="KW-0863">Zinc-finger</keyword>
<protein>
    <recommendedName>
        <fullName evidence="4">FLYWCH-type domain-containing protein</fullName>
    </recommendedName>
</protein>
<dbReference type="Proteomes" id="UP000838878">
    <property type="component" value="Chromosome 4"/>
</dbReference>
<proteinExistence type="predicted"/>
<evidence type="ECO:0000256" key="3">
    <source>
        <dbReference type="ARBA" id="ARBA00022833"/>
    </source>
</evidence>
<evidence type="ECO:0000256" key="1">
    <source>
        <dbReference type="ARBA" id="ARBA00022723"/>
    </source>
</evidence>
<dbReference type="InterPro" id="IPR007588">
    <property type="entry name" value="Znf_FLYWCH"/>
</dbReference>
<sequence>MELKPITGFYSACDQGPVIIKGNKKGKYVLLYKGYKYTRRTKSKKGIVWKCIASKSDECNASLTTDPNLNVVFKKGSHLHEKPEVESKPKHVYFMAP</sequence>
<dbReference type="Gene3D" id="2.20.25.240">
    <property type="match status" value="1"/>
</dbReference>
<organism evidence="5 6">
    <name type="scientific">Brenthis ino</name>
    <name type="common">lesser marbled fritillary</name>
    <dbReference type="NCBI Taxonomy" id="405034"/>
    <lineage>
        <taxon>Eukaryota</taxon>
        <taxon>Metazoa</taxon>
        <taxon>Ecdysozoa</taxon>
        <taxon>Arthropoda</taxon>
        <taxon>Hexapoda</taxon>
        <taxon>Insecta</taxon>
        <taxon>Pterygota</taxon>
        <taxon>Neoptera</taxon>
        <taxon>Endopterygota</taxon>
        <taxon>Lepidoptera</taxon>
        <taxon>Glossata</taxon>
        <taxon>Ditrysia</taxon>
        <taxon>Papilionoidea</taxon>
        <taxon>Nymphalidae</taxon>
        <taxon>Heliconiinae</taxon>
        <taxon>Argynnini</taxon>
        <taxon>Brenthis</taxon>
    </lineage>
</organism>
<evidence type="ECO:0000313" key="5">
    <source>
        <dbReference type="EMBL" id="CAH0723923.1"/>
    </source>
</evidence>